<dbReference type="AlphaFoldDB" id="A0A0A8YI58"/>
<reference evidence="2" key="2">
    <citation type="journal article" date="2015" name="Data Brief">
        <title>Shoot transcriptome of the giant reed, Arundo donax.</title>
        <authorList>
            <person name="Barrero R.A."/>
            <person name="Guerrero F.D."/>
            <person name="Moolhuijzen P."/>
            <person name="Goolsby J.A."/>
            <person name="Tidwell J."/>
            <person name="Bellgard S.E."/>
            <person name="Bellgard M.I."/>
        </authorList>
    </citation>
    <scope>NUCLEOTIDE SEQUENCE</scope>
    <source>
        <tissue evidence="2">Shoot tissue taken approximately 20 cm above the soil surface</tissue>
    </source>
</reference>
<name>A0A0A8YI58_ARUDO</name>
<organism evidence="2">
    <name type="scientific">Arundo donax</name>
    <name type="common">Giant reed</name>
    <name type="synonym">Donax arundinaceus</name>
    <dbReference type="NCBI Taxonomy" id="35708"/>
    <lineage>
        <taxon>Eukaryota</taxon>
        <taxon>Viridiplantae</taxon>
        <taxon>Streptophyta</taxon>
        <taxon>Embryophyta</taxon>
        <taxon>Tracheophyta</taxon>
        <taxon>Spermatophyta</taxon>
        <taxon>Magnoliopsida</taxon>
        <taxon>Liliopsida</taxon>
        <taxon>Poales</taxon>
        <taxon>Poaceae</taxon>
        <taxon>PACMAD clade</taxon>
        <taxon>Arundinoideae</taxon>
        <taxon>Arundineae</taxon>
        <taxon>Arundo</taxon>
    </lineage>
</organism>
<protein>
    <submittedName>
        <fullName evidence="2">Uncharacterized protein</fullName>
    </submittedName>
</protein>
<sequence length="57" mass="6143">MSDLASTIISQKSTPGCSFCSEPGMVTILIDSIEQHPKYKPSSAHKSQSKKSILGMM</sequence>
<reference evidence="2" key="1">
    <citation type="submission" date="2014-09" db="EMBL/GenBank/DDBJ databases">
        <authorList>
            <person name="Magalhaes I.L.F."/>
            <person name="Oliveira U."/>
            <person name="Santos F.R."/>
            <person name="Vidigal T.H.D.A."/>
            <person name="Brescovit A.D."/>
            <person name="Santos A.J."/>
        </authorList>
    </citation>
    <scope>NUCLEOTIDE SEQUENCE</scope>
    <source>
        <tissue evidence="2">Shoot tissue taken approximately 20 cm above the soil surface</tissue>
    </source>
</reference>
<evidence type="ECO:0000256" key="1">
    <source>
        <dbReference type="SAM" id="MobiDB-lite"/>
    </source>
</evidence>
<proteinExistence type="predicted"/>
<dbReference type="EMBL" id="GBRH01272254">
    <property type="protein sequence ID" value="JAD25641.1"/>
    <property type="molecule type" value="Transcribed_RNA"/>
</dbReference>
<feature type="region of interest" description="Disordered" evidence="1">
    <location>
        <begin position="37"/>
        <end position="57"/>
    </location>
</feature>
<evidence type="ECO:0000313" key="2">
    <source>
        <dbReference type="EMBL" id="JAD25641.1"/>
    </source>
</evidence>
<accession>A0A0A8YI58</accession>